<sequence>SPLLMFELTLEYVLSPSPSLLYLSRDDTREAMVRTAIMYCWWRQCHCKSSTQQQRYKAISAALKNGLSVVKFGRELGILVARRGRSGKKDTLVDLINMAVLQLDHVMFLNAIGLLKLSDEDSRRADLASFYLSFLRDLILLPDFIADPMQLLR</sequence>
<dbReference type="EMBL" id="JABANM010018197">
    <property type="protein sequence ID" value="KAF4726502.1"/>
    <property type="molecule type" value="Genomic_DNA"/>
</dbReference>
<accession>A0A7J6S1X7</accession>
<evidence type="ECO:0000313" key="2">
    <source>
        <dbReference type="Proteomes" id="UP000574390"/>
    </source>
</evidence>
<gene>
    <name evidence="1" type="ORF">FOZ62_008997</name>
</gene>
<name>A0A7J6S1X7_PEROL</name>
<feature type="non-terminal residue" evidence="1">
    <location>
        <position position="153"/>
    </location>
</feature>
<comment type="caution">
    <text evidence="1">The sequence shown here is derived from an EMBL/GenBank/DDBJ whole genome shotgun (WGS) entry which is preliminary data.</text>
</comment>
<evidence type="ECO:0000313" key="1">
    <source>
        <dbReference type="EMBL" id="KAF4726502.1"/>
    </source>
</evidence>
<organism evidence="1 2">
    <name type="scientific">Perkinsus olseni</name>
    <name type="common">Perkinsus atlanticus</name>
    <dbReference type="NCBI Taxonomy" id="32597"/>
    <lineage>
        <taxon>Eukaryota</taxon>
        <taxon>Sar</taxon>
        <taxon>Alveolata</taxon>
        <taxon>Perkinsozoa</taxon>
        <taxon>Perkinsea</taxon>
        <taxon>Perkinsida</taxon>
        <taxon>Perkinsidae</taxon>
        <taxon>Perkinsus</taxon>
    </lineage>
</organism>
<reference evidence="1 2" key="1">
    <citation type="submission" date="2020-04" db="EMBL/GenBank/DDBJ databases">
        <title>Perkinsus olseni comparative genomics.</title>
        <authorList>
            <person name="Bogema D.R."/>
        </authorList>
    </citation>
    <scope>NUCLEOTIDE SEQUENCE [LARGE SCALE GENOMIC DNA]</scope>
    <source>
        <strain evidence="1">ATCC PRA-205</strain>
    </source>
</reference>
<feature type="non-terminal residue" evidence="1">
    <location>
        <position position="1"/>
    </location>
</feature>
<proteinExistence type="predicted"/>
<dbReference type="AlphaFoldDB" id="A0A7J6S1X7"/>
<protein>
    <submittedName>
        <fullName evidence="1">Uncharacterized protein</fullName>
    </submittedName>
</protein>
<dbReference type="Proteomes" id="UP000574390">
    <property type="component" value="Unassembled WGS sequence"/>
</dbReference>